<protein>
    <submittedName>
        <fullName evidence="2">Uncharacterized protein</fullName>
    </submittedName>
</protein>
<comment type="caution">
    <text evidence="2">The sequence shown here is derived from an EMBL/GenBank/DDBJ whole genome shotgun (WGS) entry which is preliminary data.</text>
</comment>
<proteinExistence type="predicted"/>
<sequence>MCVTTNLSCSSNTNFQGTTISTHAKITVVPRLFDHYHIMRVLHALSTVSHKENAKTAVPPTLLNQQRSYFLYDKSDSRLETVLHHFRRPRETWRDRKRPIVFLCVGLFILVAAVVGIAVGVRAATDTHANPNGEEGTSVHKDSRITVSQFFARKNDTASRLMFFQDGAGDLVVVEDRQNLHTTYRLKSRLAKLPQALAGTPLRVEFFGGDKRIHLFYLDLENYIRHATGILPVAGPVSWQINPAFTKGGNESHRSGQHMATAVIGSANASLPGEVVGLAFWSMDDKNQRRLILSDKPASESIWHENRMESDQSVDKKMTESSIELVSLSVPPAGLSGAYFPRIISNYPMGTPNDNITRVDCGIRSLNDEIICLEDLVDWKRKSKSMCPSNLADKSS</sequence>
<evidence type="ECO:0000313" key="2">
    <source>
        <dbReference type="EMBL" id="OAQ66388.2"/>
    </source>
</evidence>
<dbReference type="EMBL" id="LSBJ02000004">
    <property type="protein sequence ID" value="OAQ66388.2"/>
    <property type="molecule type" value="Genomic_DNA"/>
</dbReference>
<organism evidence="2 3">
    <name type="scientific">Pochonia chlamydosporia 170</name>
    <dbReference type="NCBI Taxonomy" id="1380566"/>
    <lineage>
        <taxon>Eukaryota</taxon>
        <taxon>Fungi</taxon>
        <taxon>Dikarya</taxon>
        <taxon>Ascomycota</taxon>
        <taxon>Pezizomycotina</taxon>
        <taxon>Sordariomycetes</taxon>
        <taxon>Hypocreomycetidae</taxon>
        <taxon>Hypocreales</taxon>
        <taxon>Clavicipitaceae</taxon>
        <taxon>Pochonia</taxon>
    </lineage>
</organism>
<keyword evidence="1" id="KW-0812">Transmembrane</keyword>
<dbReference type="Gene3D" id="2.120.10.70">
    <property type="entry name" value="Fucose-specific lectin"/>
    <property type="match status" value="1"/>
</dbReference>
<keyword evidence="3" id="KW-1185">Reference proteome</keyword>
<feature type="transmembrane region" description="Helical" evidence="1">
    <location>
        <begin position="100"/>
        <end position="121"/>
    </location>
</feature>
<dbReference type="GeneID" id="28850729"/>
<gene>
    <name evidence="2" type="ORF">VFPPC_07952</name>
</gene>
<name>A0A179FM30_METCM</name>
<reference evidence="2 3" key="1">
    <citation type="journal article" date="2016" name="PLoS Pathog.">
        <title>Biosynthesis of antibiotic leucinostatins in bio-control fungus Purpureocillium lilacinum and their inhibition on phytophthora revealed by genome mining.</title>
        <authorList>
            <person name="Wang G."/>
            <person name="Liu Z."/>
            <person name="Lin R."/>
            <person name="Li E."/>
            <person name="Mao Z."/>
            <person name="Ling J."/>
            <person name="Yang Y."/>
            <person name="Yin W.B."/>
            <person name="Xie B."/>
        </authorList>
    </citation>
    <scope>NUCLEOTIDE SEQUENCE [LARGE SCALE GENOMIC DNA]</scope>
    <source>
        <strain evidence="2">170</strain>
    </source>
</reference>
<evidence type="ECO:0000313" key="3">
    <source>
        <dbReference type="Proteomes" id="UP000078397"/>
    </source>
</evidence>
<accession>A0A179FM30</accession>
<dbReference type="AlphaFoldDB" id="A0A179FM30"/>
<dbReference type="Proteomes" id="UP000078397">
    <property type="component" value="Unassembled WGS sequence"/>
</dbReference>
<evidence type="ECO:0000256" key="1">
    <source>
        <dbReference type="SAM" id="Phobius"/>
    </source>
</evidence>
<dbReference type="OrthoDB" id="4896939at2759"/>
<dbReference type="KEGG" id="pchm:VFPPC_07952"/>
<keyword evidence="1" id="KW-1133">Transmembrane helix</keyword>
<keyword evidence="1" id="KW-0472">Membrane</keyword>
<dbReference type="RefSeq" id="XP_018143475.2">
    <property type="nucleotide sequence ID" value="XM_018286735.2"/>
</dbReference>